<name>A0A182E8E6_ONCOC</name>
<feature type="coiled-coil region" evidence="1">
    <location>
        <begin position="223"/>
        <end position="477"/>
    </location>
</feature>
<feature type="coiled-coil region" evidence="1">
    <location>
        <begin position="506"/>
        <end position="642"/>
    </location>
</feature>
<accession>A0A182E8E6</accession>
<organism evidence="5">
    <name type="scientific">Onchocerca ochengi</name>
    <name type="common">Filarial nematode worm</name>
    <dbReference type="NCBI Taxonomy" id="42157"/>
    <lineage>
        <taxon>Eukaryota</taxon>
        <taxon>Metazoa</taxon>
        <taxon>Ecdysozoa</taxon>
        <taxon>Nematoda</taxon>
        <taxon>Chromadorea</taxon>
        <taxon>Rhabditida</taxon>
        <taxon>Spirurina</taxon>
        <taxon>Spiruromorpha</taxon>
        <taxon>Filarioidea</taxon>
        <taxon>Onchocercidae</taxon>
        <taxon>Onchocerca</taxon>
    </lineage>
</organism>
<evidence type="ECO:0000313" key="5">
    <source>
        <dbReference type="WBParaSite" id="nOo.2.0.1.t04301-RA"/>
    </source>
</evidence>
<evidence type="ECO:0000256" key="2">
    <source>
        <dbReference type="SAM" id="MobiDB-lite"/>
    </source>
</evidence>
<feature type="compositionally biased region" description="Low complexity" evidence="2">
    <location>
        <begin position="46"/>
        <end position="61"/>
    </location>
</feature>
<evidence type="ECO:0000313" key="3">
    <source>
        <dbReference type="EMBL" id="VDK72496.1"/>
    </source>
</evidence>
<dbReference type="AlphaFoldDB" id="A0A182E8E6"/>
<gene>
    <name evidence="3" type="ORF">NOO_LOCUS4301</name>
</gene>
<reference evidence="3 4" key="2">
    <citation type="submission" date="2018-08" db="EMBL/GenBank/DDBJ databases">
        <authorList>
            <person name="Laetsch R D."/>
            <person name="Stevens L."/>
            <person name="Kumar S."/>
            <person name="Blaxter L. M."/>
        </authorList>
    </citation>
    <scope>NUCLEOTIDE SEQUENCE [LARGE SCALE GENOMIC DNA]</scope>
</reference>
<reference evidence="5" key="1">
    <citation type="submission" date="2016-06" db="UniProtKB">
        <authorList>
            <consortium name="WormBaseParasite"/>
        </authorList>
    </citation>
    <scope>IDENTIFICATION</scope>
</reference>
<feature type="region of interest" description="Disordered" evidence="2">
    <location>
        <begin position="36"/>
        <end position="61"/>
    </location>
</feature>
<feature type="region of interest" description="Disordered" evidence="2">
    <location>
        <begin position="697"/>
        <end position="724"/>
    </location>
</feature>
<dbReference type="EMBL" id="UYRW01000949">
    <property type="protein sequence ID" value="VDK72496.1"/>
    <property type="molecule type" value="Genomic_DNA"/>
</dbReference>
<evidence type="ECO:0000313" key="4">
    <source>
        <dbReference type="Proteomes" id="UP000271087"/>
    </source>
</evidence>
<proteinExistence type="predicted"/>
<protein>
    <submittedName>
        <fullName evidence="5">Myosin_tail_1 domain-containing protein</fullName>
    </submittedName>
</protein>
<feature type="region of interest" description="Disordered" evidence="2">
    <location>
        <begin position="654"/>
        <end position="677"/>
    </location>
</feature>
<keyword evidence="1" id="KW-0175">Coiled coil</keyword>
<dbReference type="Gene3D" id="1.10.287.1490">
    <property type="match status" value="1"/>
</dbReference>
<dbReference type="WBParaSite" id="nOo.2.0.1.t04301-RA">
    <property type="protein sequence ID" value="nOo.2.0.1.t04301-RA"/>
    <property type="gene ID" value="nOo.2.0.1.g04301"/>
</dbReference>
<sequence>MDQRQRKQFGSAGNLAIRGTGYTGYDNAPRHRLQNVLPSTGVMPPKTSAARRTTSTTTTTTKTTLRKSGSIGNIRNVVTAASTSSTKNAPKEMKIYPHRQSDLEQSAMHLQEQYTRQLQQQIYLLELENNYLKQSAGKTSRKNDENDSYPSDTSHTSILTTNLDVARKREVSKVNISEDDKEKPWRARKRVSYAEPEVIETSPPSSSYDVKPSSCTAEQAELLHKLEESYQRERKLEERLKQKTIEVERIAYENTQLSEYIEELKAKLQRTEENFARDKRALMEEVVELQRRLDYLTPALAEKESHVTKMEIEKDELAEKLRHATSQLNEMQITIDEKSREERALSDVKEERKNEIDRLMKTIRRLENTIEEMENKETSLINEITTMKRSLREEQLTAKKDKAVAEKALEENNALIKENSHLAAEITRLEMRIKTLSQFTQENDIKPTEIASLRESEKSLKAELLKAEEKLQTEKERGRRVMIELEQYRKAGEGAKESRGRVQRELDALKVLSESLSNENKSLRQEKFNLAERCEELLKKRNSLTDNVASLTSDVESLKEMNFDLHQKMNERAKEVSSQEKEIGYLEDQNRELMKKIKNQENELQRCKEHYENIEKKYKETSEELEKQKTMGQEKSEEYEKLAKRILELSDSVKDKKPAFSSATARQSKLPTPWSDKSFLDQTFRKLTMSSLNRNTFQSSSIAESSSSDQQTSKRIQIDERKIP</sequence>
<keyword evidence="4" id="KW-1185">Reference proteome</keyword>
<dbReference type="Proteomes" id="UP000271087">
    <property type="component" value="Unassembled WGS sequence"/>
</dbReference>
<evidence type="ECO:0000256" key="1">
    <source>
        <dbReference type="SAM" id="Coils"/>
    </source>
</evidence>
<feature type="compositionally biased region" description="Low complexity" evidence="2">
    <location>
        <begin position="698"/>
        <end position="713"/>
    </location>
</feature>
<feature type="region of interest" description="Disordered" evidence="2">
    <location>
        <begin position="135"/>
        <end position="156"/>
    </location>
</feature>
<feature type="compositionally biased region" description="Polar residues" evidence="2">
    <location>
        <begin position="661"/>
        <end position="670"/>
    </location>
</feature>
<dbReference type="OrthoDB" id="5817291at2759"/>